<evidence type="ECO:0000313" key="1">
    <source>
        <dbReference type="EMBL" id="CAO94901.1"/>
    </source>
</evidence>
<geneLocation type="plasmid" evidence="1 2">
    <name>pET49</name>
</geneLocation>
<keyword evidence="1" id="KW-0614">Plasmid</keyword>
<dbReference type="Proteomes" id="UP000001726">
    <property type="component" value="Plasmid pET49"/>
</dbReference>
<organism evidence="1 2">
    <name type="scientific">Erwinia tasmaniensis (strain DSM 17950 / CFBP 7177 / CIP 109463 / NCPPB 4357 / Et1/99)</name>
    <dbReference type="NCBI Taxonomy" id="465817"/>
    <lineage>
        <taxon>Bacteria</taxon>
        <taxon>Pseudomonadati</taxon>
        <taxon>Pseudomonadota</taxon>
        <taxon>Gammaproteobacteria</taxon>
        <taxon>Enterobacterales</taxon>
        <taxon>Erwiniaceae</taxon>
        <taxon>Erwinia</taxon>
    </lineage>
</organism>
<name>B2VAU7_ERWT9</name>
<dbReference type="OrthoDB" id="6638061at2"/>
<protein>
    <submittedName>
        <fullName evidence="1">Uncharacterized protein</fullName>
    </submittedName>
</protein>
<dbReference type="EMBL" id="CU468131">
    <property type="protein sequence ID" value="CAO94901.1"/>
    <property type="molecule type" value="Genomic_DNA"/>
</dbReference>
<keyword evidence="2" id="KW-1185">Reference proteome</keyword>
<accession>B2VAU7</accession>
<dbReference type="HOGENOM" id="CLU_2359002_0_0_6"/>
<gene>
    <name evidence="1" type="ordered locus">ETA_pET490590</name>
</gene>
<proteinExistence type="predicted"/>
<dbReference type="AlphaFoldDB" id="B2VAU7"/>
<dbReference type="KEGG" id="eta:ETA_pET490590"/>
<reference evidence="1 2" key="1">
    <citation type="journal article" date="2008" name="Environ. Microbiol.">
        <title>The genome of Erwinia tasmaniensis strain Et1/99, a non-pathogenic bacterium in the genus Erwinia.</title>
        <authorList>
            <person name="Kube M."/>
            <person name="Migdoll A.M."/>
            <person name="Mueller I."/>
            <person name="Kuhl H."/>
            <person name="Beck A."/>
            <person name="Reinhardt R."/>
            <person name="Geider K."/>
        </authorList>
    </citation>
    <scope>NUCLEOTIDE SEQUENCE [LARGE SCALE GENOMIC DNA]</scope>
    <source>
        <strain evidence="2">DSM 17950 / CFBP 7177 / CIP 109463 / NCPPB 4357 / Et1/99</strain>
        <plasmid evidence="2">pET49</plasmid>
    </source>
</reference>
<evidence type="ECO:0000313" key="2">
    <source>
        <dbReference type="Proteomes" id="UP000001726"/>
    </source>
</evidence>
<sequence length="98" mass="11265">MKEIFSKMISKGNKQCKLTVYVDADSCSLNFTALGRTNPPGGAKRERFTIFDEIYEFDSINDIDDEILQMLPKNDKFKPLAECFTALHHEFIELQKNA</sequence>
<dbReference type="RefSeq" id="WP_012443258.1">
    <property type="nucleotide sequence ID" value="NC_010697.1"/>
</dbReference>